<dbReference type="Proteomes" id="UP000006377">
    <property type="component" value="Chromosome"/>
</dbReference>
<keyword evidence="1" id="KW-0732">Signal</keyword>
<dbReference type="HOGENOM" id="CLU_491497_0_0_5"/>
<dbReference type="RefSeq" id="WP_012111595.1">
    <property type="nucleotide sequence ID" value="NC_009719.1"/>
</dbReference>
<name>A7HWJ7_PARL1</name>
<dbReference type="eggNOG" id="COG0674">
    <property type="taxonomic scope" value="Bacteria"/>
</dbReference>
<gene>
    <name evidence="2" type="ordered locus">Plav_2672</name>
</gene>
<evidence type="ECO:0000313" key="2">
    <source>
        <dbReference type="EMBL" id="ABS64280.1"/>
    </source>
</evidence>
<accession>A7HWJ7</accession>
<reference evidence="2 3" key="1">
    <citation type="journal article" date="2011" name="Stand. Genomic Sci.">
        <title>Complete genome sequence of Parvibaculum lavamentivorans type strain (DS-1(T)).</title>
        <authorList>
            <person name="Schleheck D."/>
            <person name="Weiss M."/>
            <person name="Pitluck S."/>
            <person name="Bruce D."/>
            <person name="Land M.L."/>
            <person name="Han S."/>
            <person name="Saunders E."/>
            <person name="Tapia R."/>
            <person name="Detter C."/>
            <person name="Brettin T."/>
            <person name="Han J."/>
            <person name="Woyke T."/>
            <person name="Goodwin L."/>
            <person name="Pennacchio L."/>
            <person name="Nolan M."/>
            <person name="Cook A.M."/>
            <person name="Kjelleberg S."/>
            <person name="Thomas T."/>
        </authorList>
    </citation>
    <scope>NUCLEOTIDE SEQUENCE [LARGE SCALE GENOMIC DNA]</scope>
    <source>
        <strain evidence="3">DS-1 / DSM 13023 / NCIMB 13966</strain>
    </source>
</reference>
<keyword evidence="3" id="KW-1185">Reference proteome</keyword>
<evidence type="ECO:0000256" key="1">
    <source>
        <dbReference type="SAM" id="SignalP"/>
    </source>
</evidence>
<evidence type="ECO:0000313" key="3">
    <source>
        <dbReference type="Proteomes" id="UP000006377"/>
    </source>
</evidence>
<dbReference type="KEGG" id="pla:Plav_2672"/>
<dbReference type="EMBL" id="CP000774">
    <property type="protein sequence ID" value="ABS64280.1"/>
    <property type="molecule type" value="Genomic_DNA"/>
</dbReference>
<feature type="chain" id="PRO_5002707500" description="YARHG domain-containing protein" evidence="1">
    <location>
        <begin position="26"/>
        <end position="584"/>
    </location>
</feature>
<feature type="signal peptide" evidence="1">
    <location>
        <begin position="1"/>
        <end position="25"/>
    </location>
</feature>
<sequence length="584" mass="64558">MMLSTKWRGAMFALGLACAFGPARADVPEPATATMTPVASGGEVLSPELYQTPEGFRWRITKTAWTESDERAFGEFVTAIGESNCRTFDECLKGPWNIYRTSDPKGMFFYADCADLPYALRAYFAWKTGLPFSYTSGVAAVGQSRDLRYSRYGNYVYKRTDVVPSVEGAFPNGRSVLNAINNVVSTAMYRFAPSPSRGDLFDFYPVKIAKGSIRPGTVIYDPNGHVAVVYSVDEEGRIRFIDAHPDNSLTRGSYGKRFVRASAPMGAGFKNWRPMKLAGARQGADGTWYGGRVVLAADHEIADWSDEQFYGNGSPAAKQWASAIFIHDGQRLDYYDYVRQAVAGGNVTYDPIMETRLMVRELCDDLHYRAQSVDVAVMAGLHRQAQPARLPDNIYGTTGDWETYSTPSRDARLKTSFVELRELVERFIGMAEKGDPKLDYEGGSLAKDLKAAYAEEAGACEVAYTASDGSSRRMSFEEARARVFGFSFDPYHCPELRWGARSADELATCPDGETKRAWYDAQQRLRNQIDRTYDVRMGFTLADLRRGASGSGADAAPDTDVMAALRRHVAEGQGNGLRAASSEP</sequence>
<proteinExistence type="predicted"/>
<organism evidence="2 3">
    <name type="scientific">Parvibaculum lavamentivorans (strain DS-1 / DSM 13023 / NCIMB 13966)</name>
    <dbReference type="NCBI Taxonomy" id="402881"/>
    <lineage>
        <taxon>Bacteria</taxon>
        <taxon>Pseudomonadati</taxon>
        <taxon>Pseudomonadota</taxon>
        <taxon>Alphaproteobacteria</taxon>
        <taxon>Hyphomicrobiales</taxon>
        <taxon>Parvibaculaceae</taxon>
        <taxon>Parvibaculum</taxon>
    </lineage>
</organism>
<dbReference type="OrthoDB" id="8430112at2"/>
<dbReference type="AlphaFoldDB" id="A7HWJ7"/>
<protein>
    <recommendedName>
        <fullName evidence="4">YARHG domain-containing protein</fullName>
    </recommendedName>
</protein>
<dbReference type="STRING" id="402881.Plav_2672"/>
<evidence type="ECO:0008006" key="4">
    <source>
        <dbReference type="Google" id="ProtNLM"/>
    </source>
</evidence>